<comment type="caution">
    <text evidence="1">The sequence shown here is derived from an EMBL/GenBank/DDBJ whole genome shotgun (WGS) entry which is preliminary data.</text>
</comment>
<evidence type="ECO:0000313" key="1">
    <source>
        <dbReference type="EMBL" id="CAF9919167.1"/>
    </source>
</evidence>
<reference evidence="1" key="1">
    <citation type="submission" date="2021-03" db="EMBL/GenBank/DDBJ databases">
        <authorList>
            <person name="Tagirdzhanova G."/>
        </authorList>
    </citation>
    <scope>NUCLEOTIDE SEQUENCE</scope>
</reference>
<feature type="non-terminal residue" evidence="1">
    <location>
        <position position="1"/>
    </location>
</feature>
<dbReference type="Proteomes" id="UP000664203">
    <property type="component" value="Unassembled WGS sequence"/>
</dbReference>
<accession>A0A8H3F5Y4</accession>
<feature type="non-terminal residue" evidence="1">
    <location>
        <position position="87"/>
    </location>
</feature>
<gene>
    <name evidence="1" type="ORF">ALECFALPRED_000987</name>
</gene>
<name>A0A8H3F5Y4_9LECA</name>
<sequence>RSPVPRPTLFIAKPTTAIAMALPSCSTLTCLAANVFPSLRFSTRYVTALATVCRYSGIGVCTLWTWKPGGMVWWAAVAAAATHWGMS</sequence>
<keyword evidence="2" id="KW-1185">Reference proteome</keyword>
<proteinExistence type="predicted"/>
<organism evidence="1 2">
    <name type="scientific">Alectoria fallacina</name>
    <dbReference type="NCBI Taxonomy" id="1903189"/>
    <lineage>
        <taxon>Eukaryota</taxon>
        <taxon>Fungi</taxon>
        <taxon>Dikarya</taxon>
        <taxon>Ascomycota</taxon>
        <taxon>Pezizomycotina</taxon>
        <taxon>Lecanoromycetes</taxon>
        <taxon>OSLEUM clade</taxon>
        <taxon>Lecanoromycetidae</taxon>
        <taxon>Lecanorales</taxon>
        <taxon>Lecanorineae</taxon>
        <taxon>Parmeliaceae</taxon>
        <taxon>Alectoria</taxon>
    </lineage>
</organism>
<protein>
    <submittedName>
        <fullName evidence="1">Uncharacterized protein</fullName>
    </submittedName>
</protein>
<dbReference type="EMBL" id="CAJPDR010000119">
    <property type="protein sequence ID" value="CAF9919167.1"/>
    <property type="molecule type" value="Genomic_DNA"/>
</dbReference>
<dbReference type="AlphaFoldDB" id="A0A8H3F5Y4"/>
<evidence type="ECO:0000313" key="2">
    <source>
        <dbReference type="Proteomes" id="UP000664203"/>
    </source>
</evidence>